<evidence type="ECO:0000256" key="6">
    <source>
        <dbReference type="ARBA" id="ARBA00047321"/>
    </source>
</evidence>
<dbReference type="EC" id="1.13.12.3" evidence="3"/>
<dbReference type="PANTHER" id="PTHR10742">
    <property type="entry name" value="FLAVIN MONOAMINE OXIDASE"/>
    <property type="match status" value="1"/>
</dbReference>
<dbReference type="InterPro" id="IPR036188">
    <property type="entry name" value="FAD/NAD-bd_sf"/>
</dbReference>
<evidence type="ECO:0000313" key="9">
    <source>
        <dbReference type="Proteomes" id="UP001139012"/>
    </source>
</evidence>
<dbReference type="SUPFAM" id="SSF51905">
    <property type="entry name" value="FAD/NAD(P)-binding domain"/>
    <property type="match status" value="1"/>
</dbReference>
<evidence type="ECO:0000313" key="8">
    <source>
        <dbReference type="EMBL" id="MCG2668982.1"/>
    </source>
</evidence>
<dbReference type="Gene3D" id="3.50.50.60">
    <property type="entry name" value="FAD/NAD(P)-binding domain"/>
    <property type="match status" value="1"/>
</dbReference>
<dbReference type="InterPro" id="IPR050281">
    <property type="entry name" value="Flavin_monoamine_oxidase"/>
</dbReference>
<evidence type="ECO:0000256" key="2">
    <source>
        <dbReference type="ARBA" id="ARBA00005833"/>
    </source>
</evidence>
<comment type="pathway">
    <text evidence="1">Plant hormone metabolism; auxin biosynthesis.</text>
</comment>
<dbReference type="EMBL" id="JAKLUA010000005">
    <property type="protein sequence ID" value="MCG2668982.1"/>
    <property type="molecule type" value="Genomic_DNA"/>
</dbReference>
<evidence type="ECO:0000259" key="7">
    <source>
        <dbReference type="Pfam" id="PF01593"/>
    </source>
</evidence>
<feature type="domain" description="Amine oxidase" evidence="7">
    <location>
        <begin position="16"/>
        <end position="421"/>
    </location>
</feature>
<dbReference type="InterPro" id="IPR002937">
    <property type="entry name" value="Amino_oxidase"/>
</dbReference>
<keyword evidence="5" id="KW-0073">Auxin biosynthesis</keyword>
<dbReference type="PRINTS" id="PR00420">
    <property type="entry name" value="RNGMNOXGNASE"/>
</dbReference>
<keyword evidence="9" id="KW-1185">Reference proteome</keyword>
<evidence type="ECO:0000256" key="5">
    <source>
        <dbReference type="ARBA" id="ARBA00023070"/>
    </source>
</evidence>
<evidence type="ECO:0000256" key="3">
    <source>
        <dbReference type="ARBA" id="ARBA00012535"/>
    </source>
</evidence>
<proteinExistence type="inferred from homology"/>
<comment type="similarity">
    <text evidence="2">Belongs to the tryptophan 2-monooxygenase family.</text>
</comment>
<dbReference type="SUPFAM" id="SSF54373">
    <property type="entry name" value="FAD-linked reductases, C-terminal domain"/>
    <property type="match status" value="1"/>
</dbReference>
<gene>
    <name evidence="8" type="ORF">L6637_18630</name>
</gene>
<protein>
    <recommendedName>
        <fullName evidence="4">Tryptophan 2-monooxygenase</fullName>
        <ecNumber evidence="3">1.13.12.3</ecNumber>
    </recommendedName>
</protein>
<dbReference type="Pfam" id="PF01593">
    <property type="entry name" value="Amino_oxidase"/>
    <property type="match status" value="1"/>
</dbReference>
<reference evidence="8" key="1">
    <citation type="submission" date="2022-01" db="EMBL/GenBank/DDBJ databases">
        <title>Genome sequnece data of strain Bradyrhizobium sp. nov.</title>
        <authorList>
            <person name="Zhang J."/>
        </authorList>
    </citation>
    <scope>NUCLEOTIDE SEQUENCE</scope>
    <source>
        <strain evidence="8">WYCCWR 12774</strain>
    </source>
</reference>
<sequence length="423" mass="45451">MPDSSEHIVIVGAGAAGLMAARELARAGRRVTILEARERCGGRIHPLPAAEFGYAADGGAEFVHGEAPVTRSLAREAALTVRGIGGAQWSFDGTTFSRENPREPYDPQLHAAVKDLTDDLTVADFLRLHFAEPQHAPLRHAVERMVEGYDAADPARASTLALRDEWMNDGHATQARLDGGYGGLIDFLVAECRKSGVVVRLGAVVTAIEENGDKVIVRCAGGELQVCDRVILTVPLPLLREIALPAAARETAGAADDIGFGGVIKILLRFKRPWWRERRGELADMLFLLSDETIPVWWTRHPDQHPVLTGWFGGPRTAGLAHLDQQGLIDAGIASLAAIFGLPREEIARDLVAAAAANWANDPFARGAYSWATPRTRAAQEILACADGSILFSGEALYRGRDMGTVEAALASGLETAGIILQR</sequence>
<evidence type="ECO:0000256" key="4">
    <source>
        <dbReference type="ARBA" id="ARBA00017871"/>
    </source>
</evidence>
<name>A0ABS9LQL2_9BRAD</name>
<organism evidence="8 9">
    <name type="scientific">Bradyrhizobium zhengyangense</name>
    <dbReference type="NCBI Taxonomy" id="2911009"/>
    <lineage>
        <taxon>Bacteria</taxon>
        <taxon>Pseudomonadati</taxon>
        <taxon>Pseudomonadota</taxon>
        <taxon>Alphaproteobacteria</taxon>
        <taxon>Hyphomicrobiales</taxon>
        <taxon>Nitrobacteraceae</taxon>
        <taxon>Bradyrhizobium</taxon>
    </lineage>
</organism>
<comment type="caution">
    <text evidence="8">The sequence shown here is derived from an EMBL/GenBank/DDBJ whole genome shotgun (WGS) entry which is preliminary data.</text>
</comment>
<evidence type="ECO:0000256" key="1">
    <source>
        <dbReference type="ARBA" id="ARBA00004814"/>
    </source>
</evidence>
<dbReference type="PANTHER" id="PTHR10742:SF410">
    <property type="entry name" value="LYSINE-SPECIFIC HISTONE DEMETHYLASE 2"/>
    <property type="match status" value="1"/>
</dbReference>
<dbReference type="Proteomes" id="UP001139012">
    <property type="component" value="Unassembled WGS sequence"/>
</dbReference>
<dbReference type="RefSeq" id="WP_237863227.1">
    <property type="nucleotide sequence ID" value="NZ_JAKLTZ010000004.1"/>
</dbReference>
<accession>A0ABS9LQL2</accession>
<comment type="catalytic activity">
    <reaction evidence="6">
        <text>L-tryptophan + O2 = indole-3-acetamide + CO2 + H2O</text>
        <dbReference type="Rhea" id="RHEA:16165"/>
        <dbReference type="ChEBI" id="CHEBI:15377"/>
        <dbReference type="ChEBI" id="CHEBI:15379"/>
        <dbReference type="ChEBI" id="CHEBI:16031"/>
        <dbReference type="ChEBI" id="CHEBI:16526"/>
        <dbReference type="ChEBI" id="CHEBI:57912"/>
        <dbReference type="EC" id="1.13.12.3"/>
    </reaction>
</comment>